<dbReference type="SUPFAM" id="SSF54909">
    <property type="entry name" value="Dimeric alpha+beta barrel"/>
    <property type="match status" value="1"/>
</dbReference>
<dbReference type="RefSeq" id="WP_056937641.1">
    <property type="nucleotide sequence ID" value="NZ_AZFN01000017.1"/>
</dbReference>
<protein>
    <submittedName>
        <fullName evidence="2">Antibiotic biosynthesis monooxygenase</fullName>
    </submittedName>
</protein>
<dbReference type="PROSITE" id="PS51725">
    <property type="entry name" value="ABM"/>
    <property type="match status" value="1"/>
</dbReference>
<evidence type="ECO:0000313" key="2">
    <source>
        <dbReference type="EMBL" id="KRM01477.1"/>
    </source>
</evidence>
<dbReference type="InterPro" id="IPR011008">
    <property type="entry name" value="Dimeric_a/b-barrel"/>
</dbReference>
<keyword evidence="2" id="KW-0560">Oxidoreductase</keyword>
<feature type="domain" description="ABM" evidence="1">
    <location>
        <begin position="3"/>
        <end position="94"/>
    </location>
</feature>
<dbReference type="Gene3D" id="3.30.70.100">
    <property type="match status" value="1"/>
</dbReference>
<sequence>MSLTVNLYYTGQNGAAQKFAQAMEEQGIAQRIRQEAGNEKYDYFIPMDDPETVMLIDQWTDQAALDRHHDSPMMQELAQLREQFDLHMRVERFVTVDANPADEEFIRK</sequence>
<dbReference type="PATRIC" id="fig|1423749.3.peg.615"/>
<proteinExistence type="predicted"/>
<organism evidence="2 3">
    <name type="scientific">Limosilactobacillus gastricus DSM 16045</name>
    <dbReference type="NCBI Taxonomy" id="1423749"/>
    <lineage>
        <taxon>Bacteria</taxon>
        <taxon>Bacillati</taxon>
        <taxon>Bacillota</taxon>
        <taxon>Bacilli</taxon>
        <taxon>Lactobacillales</taxon>
        <taxon>Lactobacillaceae</taxon>
        <taxon>Limosilactobacillus</taxon>
    </lineage>
</organism>
<gene>
    <name evidence="2" type="ORF">FC60_GL000610</name>
</gene>
<evidence type="ECO:0000313" key="3">
    <source>
        <dbReference type="Proteomes" id="UP000051739"/>
    </source>
</evidence>
<dbReference type="Pfam" id="PF03992">
    <property type="entry name" value="ABM"/>
    <property type="match status" value="1"/>
</dbReference>
<dbReference type="GO" id="GO:0004497">
    <property type="term" value="F:monooxygenase activity"/>
    <property type="evidence" value="ECO:0007669"/>
    <property type="project" value="UniProtKB-KW"/>
</dbReference>
<accession>A0A0R1V8G6</accession>
<dbReference type="InterPro" id="IPR007138">
    <property type="entry name" value="ABM_dom"/>
</dbReference>
<keyword evidence="3" id="KW-1185">Reference proteome</keyword>
<name>A0A0R1V8G6_9LACO</name>
<dbReference type="EMBL" id="AZFN01000017">
    <property type="protein sequence ID" value="KRM01477.1"/>
    <property type="molecule type" value="Genomic_DNA"/>
</dbReference>
<comment type="caution">
    <text evidence="2">The sequence shown here is derived from an EMBL/GenBank/DDBJ whole genome shotgun (WGS) entry which is preliminary data.</text>
</comment>
<evidence type="ECO:0000259" key="1">
    <source>
        <dbReference type="PROSITE" id="PS51725"/>
    </source>
</evidence>
<dbReference type="AlphaFoldDB" id="A0A0R1V8G6"/>
<keyword evidence="2" id="KW-0503">Monooxygenase</keyword>
<dbReference type="Proteomes" id="UP000051739">
    <property type="component" value="Unassembled WGS sequence"/>
</dbReference>
<reference evidence="2 3" key="1">
    <citation type="journal article" date="2015" name="Genome Announc.">
        <title>Expanding the biotechnology potential of lactobacilli through comparative genomics of 213 strains and associated genera.</title>
        <authorList>
            <person name="Sun Z."/>
            <person name="Harris H.M."/>
            <person name="McCann A."/>
            <person name="Guo C."/>
            <person name="Argimon S."/>
            <person name="Zhang W."/>
            <person name="Yang X."/>
            <person name="Jeffery I.B."/>
            <person name="Cooney J.C."/>
            <person name="Kagawa T.F."/>
            <person name="Liu W."/>
            <person name="Song Y."/>
            <person name="Salvetti E."/>
            <person name="Wrobel A."/>
            <person name="Rasinkangas P."/>
            <person name="Parkhill J."/>
            <person name="Rea M.C."/>
            <person name="O'Sullivan O."/>
            <person name="Ritari J."/>
            <person name="Douillard F.P."/>
            <person name="Paul Ross R."/>
            <person name="Yang R."/>
            <person name="Briner A.E."/>
            <person name="Felis G.E."/>
            <person name="de Vos W.M."/>
            <person name="Barrangou R."/>
            <person name="Klaenhammer T.R."/>
            <person name="Caufield P.W."/>
            <person name="Cui Y."/>
            <person name="Zhang H."/>
            <person name="O'Toole P.W."/>
        </authorList>
    </citation>
    <scope>NUCLEOTIDE SEQUENCE [LARGE SCALE GENOMIC DNA]</scope>
    <source>
        <strain evidence="2 3">DSM 16045</strain>
    </source>
</reference>